<accession>A0ABS6UUF0</accession>
<proteinExistence type="predicted"/>
<evidence type="ECO:0000313" key="3">
    <source>
        <dbReference type="Proteomes" id="UP000694287"/>
    </source>
</evidence>
<keyword evidence="3" id="KW-1185">Reference proteome</keyword>
<feature type="domain" description="AB hydrolase-1" evidence="1">
    <location>
        <begin position="14"/>
        <end position="194"/>
    </location>
</feature>
<sequence length="211" mass="23304">MPGFLDGQDDAAIDALAGALQQVEINAVTFDPRGPAAPAEACPTTQLADLSSLLDRYAAARTILIGHCYGGLLALLTAAADPRVTDVVALMPTRCFIWPDDHDPERDTWRRDGEHRFHRRGREIVVPYSAVEDALRYDLPAALGHLEQRVLFVAGERDELIGVDPVRRLADECVSPDTELVVLPVQHDYRDLPGEIAEVHRTVLGWLERGR</sequence>
<organism evidence="2 3">
    <name type="scientific">Pseudonocardia abyssalis</name>
    <dbReference type="NCBI Taxonomy" id="2792008"/>
    <lineage>
        <taxon>Bacteria</taxon>
        <taxon>Bacillati</taxon>
        <taxon>Actinomycetota</taxon>
        <taxon>Actinomycetes</taxon>
        <taxon>Pseudonocardiales</taxon>
        <taxon>Pseudonocardiaceae</taxon>
        <taxon>Pseudonocardia</taxon>
    </lineage>
</organism>
<protein>
    <recommendedName>
        <fullName evidence="1">AB hydrolase-1 domain-containing protein</fullName>
    </recommendedName>
</protein>
<dbReference type="EMBL" id="JADQDK010000001">
    <property type="protein sequence ID" value="MBW0135493.1"/>
    <property type="molecule type" value="Genomic_DNA"/>
</dbReference>
<evidence type="ECO:0000313" key="2">
    <source>
        <dbReference type="EMBL" id="MBW0135493.1"/>
    </source>
</evidence>
<dbReference type="Proteomes" id="UP000694287">
    <property type="component" value="Unassembled WGS sequence"/>
</dbReference>
<dbReference type="RefSeq" id="WP_218604835.1">
    <property type="nucleotide sequence ID" value="NZ_JADQDJ010000266.1"/>
</dbReference>
<dbReference type="InterPro" id="IPR000073">
    <property type="entry name" value="AB_hydrolase_1"/>
</dbReference>
<gene>
    <name evidence="2" type="ORF">I4I81_14675</name>
</gene>
<comment type="caution">
    <text evidence="2">The sequence shown here is derived from an EMBL/GenBank/DDBJ whole genome shotgun (WGS) entry which is preliminary data.</text>
</comment>
<dbReference type="Pfam" id="PF12697">
    <property type="entry name" value="Abhydrolase_6"/>
    <property type="match status" value="1"/>
</dbReference>
<evidence type="ECO:0000259" key="1">
    <source>
        <dbReference type="Pfam" id="PF12697"/>
    </source>
</evidence>
<reference evidence="2 3" key="1">
    <citation type="submission" date="2020-11" db="EMBL/GenBank/DDBJ databases">
        <title>Pseudonocardia abyssalis sp. nov. and Pseudonocardia oceani sp. nov., description and phylogenomic analysis of two novel actinomycetes isolated from the deep Southern Ocean.</title>
        <authorList>
            <person name="Parra J."/>
        </authorList>
    </citation>
    <scope>NUCLEOTIDE SEQUENCE [LARGE SCALE GENOMIC DNA]</scope>
    <source>
        <strain evidence="2 3">KRD-168</strain>
    </source>
</reference>
<name>A0ABS6UUF0_9PSEU</name>